<name>A0ABP8IAE1_9GAMM</name>
<dbReference type="EMBL" id="BAABFV010000001">
    <property type="protein sequence ID" value="GAA4354579.1"/>
    <property type="molecule type" value="Genomic_DNA"/>
</dbReference>
<protein>
    <submittedName>
        <fullName evidence="2">GNAT family N-acetyltransferase</fullName>
    </submittedName>
</protein>
<dbReference type="Pfam" id="PF00583">
    <property type="entry name" value="Acetyltransf_1"/>
    <property type="match status" value="1"/>
</dbReference>
<dbReference type="RefSeq" id="WP_345291221.1">
    <property type="nucleotide sequence ID" value="NZ_BAABFV010000001.1"/>
</dbReference>
<dbReference type="Gene3D" id="3.40.630.30">
    <property type="match status" value="1"/>
</dbReference>
<dbReference type="InterPro" id="IPR016181">
    <property type="entry name" value="Acyl_CoA_acyltransferase"/>
</dbReference>
<gene>
    <name evidence="2" type="ORF">GCM10023151_00740</name>
</gene>
<dbReference type="SUPFAM" id="SSF55729">
    <property type="entry name" value="Acyl-CoA N-acyltransferases (Nat)"/>
    <property type="match status" value="1"/>
</dbReference>
<dbReference type="InterPro" id="IPR000182">
    <property type="entry name" value="GNAT_dom"/>
</dbReference>
<accession>A0ABP8IAE1</accession>
<reference evidence="3" key="1">
    <citation type="journal article" date="2019" name="Int. J. Syst. Evol. Microbiol.">
        <title>The Global Catalogue of Microorganisms (GCM) 10K type strain sequencing project: providing services to taxonomists for standard genome sequencing and annotation.</title>
        <authorList>
            <consortium name="The Broad Institute Genomics Platform"/>
            <consortium name="The Broad Institute Genome Sequencing Center for Infectious Disease"/>
            <person name="Wu L."/>
            <person name="Ma J."/>
        </authorList>
    </citation>
    <scope>NUCLEOTIDE SEQUENCE [LARGE SCALE GENOMIC DNA]</scope>
    <source>
        <strain evidence="3">JCM 17728</strain>
    </source>
</reference>
<dbReference type="PROSITE" id="PS51186">
    <property type="entry name" value="GNAT"/>
    <property type="match status" value="1"/>
</dbReference>
<evidence type="ECO:0000313" key="3">
    <source>
        <dbReference type="Proteomes" id="UP001501011"/>
    </source>
</evidence>
<dbReference type="Proteomes" id="UP001501011">
    <property type="component" value="Unassembled WGS sequence"/>
</dbReference>
<organism evidence="2 3">
    <name type="scientific">Kangiella marina</name>
    <dbReference type="NCBI Taxonomy" id="1079178"/>
    <lineage>
        <taxon>Bacteria</taxon>
        <taxon>Pseudomonadati</taxon>
        <taxon>Pseudomonadota</taxon>
        <taxon>Gammaproteobacteria</taxon>
        <taxon>Kangiellales</taxon>
        <taxon>Kangiellaceae</taxon>
        <taxon>Kangiella</taxon>
    </lineage>
</organism>
<feature type="domain" description="N-acetyltransferase" evidence="1">
    <location>
        <begin position="3"/>
        <end position="146"/>
    </location>
</feature>
<proteinExistence type="predicted"/>
<evidence type="ECO:0000313" key="2">
    <source>
        <dbReference type="EMBL" id="GAA4354579.1"/>
    </source>
</evidence>
<keyword evidence="3" id="KW-1185">Reference proteome</keyword>
<evidence type="ECO:0000259" key="1">
    <source>
        <dbReference type="PROSITE" id="PS51186"/>
    </source>
</evidence>
<dbReference type="CDD" id="cd04301">
    <property type="entry name" value="NAT_SF"/>
    <property type="match status" value="1"/>
</dbReference>
<sequence length="146" mass="16595">MKMMIQEIEINDVYPLRQRVLRPGQPIESCHFPEDTLPGVFHLGASVESVIVGIASFYPEKHPKLDGAEHWRLRGMATDERVRGQGLGRELLLEGIKSCAEKGADLLWCNARVSAADFYHKLNFEIHGEAFIIENIGPHFLMSYKY</sequence>
<comment type="caution">
    <text evidence="2">The sequence shown here is derived from an EMBL/GenBank/DDBJ whole genome shotgun (WGS) entry which is preliminary data.</text>
</comment>